<keyword evidence="6" id="KW-0460">Magnesium</keyword>
<evidence type="ECO:0000256" key="5">
    <source>
        <dbReference type="ARBA" id="ARBA00022801"/>
    </source>
</evidence>
<dbReference type="GO" id="GO:0016787">
    <property type="term" value="F:hydrolase activity"/>
    <property type="evidence" value="ECO:0007669"/>
    <property type="project" value="UniProtKB-KW"/>
</dbReference>
<keyword evidence="5" id="KW-0378">Hydrolase</keyword>
<dbReference type="InterPro" id="IPR050556">
    <property type="entry name" value="Type_II_TA_system_RNase"/>
</dbReference>
<name>A0A2A6RQ61_9CHLR</name>
<dbReference type="Gene3D" id="3.40.50.1010">
    <property type="entry name" value="5'-nuclease"/>
    <property type="match status" value="1"/>
</dbReference>
<reference evidence="10" key="1">
    <citation type="submission" date="2017-08" db="EMBL/GenBank/DDBJ databases">
        <authorList>
            <person name="Grouzdev D.S."/>
            <person name="Gaisin V.A."/>
            <person name="Rysina M.S."/>
            <person name="Gorlenko V.M."/>
        </authorList>
    </citation>
    <scope>NUCLEOTIDE SEQUENCE [LARGE SCALE GENOMIC DNA]</scope>
    <source>
        <strain evidence="10">Kir15-3F</strain>
    </source>
</reference>
<dbReference type="Pfam" id="PF01850">
    <property type="entry name" value="PIN"/>
    <property type="match status" value="1"/>
</dbReference>
<evidence type="ECO:0000256" key="7">
    <source>
        <dbReference type="ARBA" id="ARBA00038093"/>
    </source>
</evidence>
<evidence type="ECO:0000313" key="9">
    <source>
        <dbReference type="EMBL" id="PDW05061.1"/>
    </source>
</evidence>
<dbReference type="GO" id="GO:0046872">
    <property type="term" value="F:metal ion binding"/>
    <property type="evidence" value="ECO:0007669"/>
    <property type="project" value="UniProtKB-KW"/>
</dbReference>
<dbReference type="SUPFAM" id="SSF88723">
    <property type="entry name" value="PIN domain-like"/>
    <property type="match status" value="1"/>
</dbReference>
<dbReference type="AlphaFoldDB" id="A0A2A6RQ61"/>
<dbReference type="InterPro" id="IPR002716">
    <property type="entry name" value="PIN_dom"/>
</dbReference>
<evidence type="ECO:0000256" key="6">
    <source>
        <dbReference type="ARBA" id="ARBA00022842"/>
    </source>
</evidence>
<protein>
    <recommendedName>
        <fullName evidence="8">PIN domain-containing protein</fullName>
    </recommendedName>
</protein>
<dbReference type="CDD" id="cd09881">
    <property type="entry name" value="PIN_VapC4-5_FitB-like"/>
    <property type="match status" value="1"/>
</dbReference>
<evidence type="ECO:0000313" key="10">
    <source>
        <dbReference type="Proteomes" id="UP000220527"/>
    </source>
</evidence>
<dbReference type="Proteomes" id="UP000220527">
    <property type="component" value="Unassembled WGS sequence"/>
</dbReference>
<dbReference type="PANTHER" id="PTHR33653">
    <property type="entry name" value="RIBONUCLEASE VAPC2"/>
    <property type="match status" value="1"/>
</dbReference>
<evidence type="ECO:0000256" key="1">
    <source>
        <dbReference type="ARBA" id="ARBA00001946"/>
    </source>
</evidence>
<accession>A0A2A6RQ61</accession>
<keyword evidence="3" id="KW-0540">Nuclease</keyword>
<dbReference type="GO" id="GO:0004518">
    <property type="term" value="F:nuclease activity"/>
    <property type="evidence" value="ECO:0007669"/>
    <property type="project" value="UniProtKB-KW"/>
</dbReference>
<evidence type="ECO:0000256" key="2">
    <source>
        <dbReference type="ARBA" id="ARBA00022649"/>
    </source>
</evidence>
<dbReference type="RefSeq" id="WP_097642081.1">
    <property type="nucleotide sequence ID" value="NZ_NQWI01000001.1"/>
</dbReference>
<proteinExistence type="inferred from homology"/>
<evidence type="ECO:0000259" key="8">
    <source>
        <dbReference type="Pfam" id="PF01850"/>
    </source>
</evidence>
<keyword evidence="2" id="KW-1277">Toxin-antitoxin system</keyword>
<evidence type="ECO:0000256" key="3">
    <source>
        <dbReference type="ARBA" id="ARBA00022722"/>
    </source>
</evidence>
<sequence length="140" mass="15601">MSPRFILDTDHISLYQRRHPQVVTRVLALDPAELATTTITLGEQIQGRLAMISRSGSQPDTARGYVRLRETVTFYQAIQLVDYTPAAIAHFEALRRQGIRIGTQDLRIAAIALAEGTILVTRNTRDFAQVPGLTLEDWAA</sequence>
<feature type="domain" description="PIN" evidence="8">
    <location>
        <begin position="7"/>
        <end position="132"/>
    </location>
</feature>
<dbReference type="InterPro" id="IPR029060">
    <property type="entry name" value="PIN-like_dom_sf"/>
</dbReference>
<dbReference type="PANTHER" id="PTHR33653:SF1">
    <property type="entry name" value="RIBONUCLEASE VAPC2"/>
    <property type="match status" value="1"/>
</dbReference>
<dbReference type="EMBL" id="NQWI01000001">
    <property type="protein sequence ID" value="PDW05061.1"/>
    <property type="molecule type" value="Genomic_DNA"/>
</dbReference>
<gene>
    <name evidence="9" type="ORF">CJ255_00270</name>
</gene>
<organism evidence="9 10">
    <name type="scientific">Candidatus Viridilinea mediisalina</name>
    <dbReference type="NCBI Taxonomy" id="2024553"/>
    <lineage>
        <taxon>Bacteria</taxon>
        <taxon>Bacillati</taxon>
        <taxon>Chloroflexota</taxon>
        <taxon>Chloroflexia</taxon>
        <taxon>Chloroflexales</taxon>
        <taxon>Chloroflexineae</taxon>
        <taxon>Oscillochloridaceae</taxon>
        <taxon>Candidatus Viridilinea</taxon>
    </lineage>
</organism>
<keyword evidence="4" id="KW-0479">Metal-binding</keyword>
<comment type="similarity">
    <text evidence="7">Belongs to the PINc/VapC protein family.</text>
</comment>
<dbReference type="OrthoDB" id="9796690at2"/>
<comment type="caution">
    <text evidence="9">The sequence shown here is derived from an EMBL/GenBank/DDBJ whole genome shotgun (WGS) entry which is preliminary data.</text>
</comment>
<evidence type="ECO:0000256" key="4">
    <source>
        <dbReference type="ARBA" id="ARBA00022723"/>
    </source>
</evidence>
<comment type="cofactor">
    <cofactor evidence="1">
        <name>Mg(2+)</name>
        <dbReference type="ChEBI" id="CHEBI:18420"/>
    </cofactor>
</comment>
<keyword evidence="10" id="KW-1185">Reference proteome</keyword>